<feature type="domain" description="Protein kinase" evidence="16">
    <location>
        <begin position="407"/>
        <end position="689"/>
    </location>
</feature>
<dbReference type="PROSITE" id="PS51450">
    <property type="entry name" value="LRR"/>
    <property type="match status" value="2"/>
</dbReference>
<evidence type="ECO:0000256" key="14">
    <source>
        <dbReference type="SAM" id="Phobius"/>
    </source>
</evidence>
<dbReference type="GO" id="GO:0005524">
    <property type="term" value="F:ATP binding"/>
    <property type="evidence" value="ECO:0007669"/>
    <property type="project" value="UniProtKB-KW"/>
</dbReference>
<evidence type="ECO:0000256" key="2">
    <source>
        <dbReference type="ARBA" id="ARBA00022553"/>
    </source>
</evidence>
<reference evidence="17 18" key="1">
    <citation type="submission" date="2019-04" db="EMBL/GenBank/DDBJ databases">
        <title>An improved genome assembly and genetic linkage map for asparagus bean, Vigna unguiculata ssp. sesquipedialis.</title>
        <authorList>
            <person name="Xia Q."/>
            <person name="Zhang R."/>
            <person name="Dong Y."/>
        </authorList>
    </citation>
    <scope>NUCLEOTIDE SEQUENCE [LARGE SCALE GENOMIC DNA]</scope>
    <source>
        <tissue evidence="17">Leaf</tissue>
    </source>
</reference>
<keyword evidence="18" id="KW-1185">Reference proteome</keyword>
<dbReference type="PANTHER" id="PTHR48006">
    <property type="entry name" value="LEUCINE-RICH REPEAT-CONTAINING PROTEIN DDB_G0281931-RELATED"/>
    <property type="match status" value="1"/>
</dbReference>
<dbReference type="PROSITE" id="PS50011">
    <property type="entry name" value="PROTEIN_KINASE_DOM"/>
    <property type="match status" value="1"/>
</dbReference>
<evidence type="ECO:0000256" key="1">
    <source>
        <dbReference type="ARBA" id="ARBA00004479"/>
    </source>
</evidence>
<dbReference type="SUPFAM" id="SSF56112">
    <property type="entry name" value="Protein kinase-like (PK-like)"/>
    <property type="match status" value="1"/>
</dbReference>
<evidence type="ECO:0000256" key="4">
    <source>
        <dbReference type="ARBA" id="ARBA00022692"/>
    </source>
</evidence>
<feature type="signal peptide" evidence="15">
    <location>
        <begin position="1"/>
        <end position="19"/>
    </location>
</feature>
<feature type="compositionally biased region" description="Basic and acidic residues" evidence="13">
    <location>
        <begin position="283"/>
        <end position="302"/>
    </location>
</feature>
<keyword evidence="5 15" id="KW-0732">Signal</keyword>
<evidence type="ECO:0000256" key="11">
    <source>
        <dbReference type="ARBA" id="ARBA00023170"/>
    </source>
</evidence>
<dbReference type="InterPro" id="IPR003591">
    <property type="entry name" value="Leu-rich_rpt_typical-subtyp"/>
</dbReference>
<dbReference type="Pfam" id="PF07714">
    <property type="entry name" value="PK_Tyr_Ser-Thr"/>
    <property type="match status" value="1"/>
</dbReference>
<dbReference type="Proteomes" id="UP000501690">
    <property type="component" value="Linkage Group LG1"/>
</dbReference>
<dbReference type="FunFam" id="3.30.200.20:FF:000466">
    <property type="entry name" value="Putative LRR receptor-like serine/threonine-protein kinase"/>
    <property type="match status" value="1"/>
</dbReference>
<sequence>MKPFSTFFILLSLLALVDSKYYSCKNEDQELVSKAFQSVSGFNSSWFQSASNCSNAAVIKRLNLSFRNLSGSISWKYLRNMSKLEVLDLSGNFLQGQVPNWLWTTSSLSVVNLSQNRFGGSINPTSQNGSFSSLKNLNLSYNRFTNQLHLSVFKNLKSLDLSHNNLRTLPLGFQNLTNLQYLNLSDCNIKGSVKPISTLTSLSFLDLSNNSLNGSFPSDFPPLKTIQFLNISHNNFKASTALDRFKKFGKSAFIHAGNNFSYTASKTPKLGATWTSASTSTPPHERSHHIQAEKKRPREKQKSKQKPRSMIAALSCASALVVVGLCMCVVWRCRRKRQWAKKNKWAISKPVPVNVKMEKSGPFAFETESGTSWVADLKEPSSAPVVMFEKPLMNLTFVDLISATSHFGKDSLLAEGRCGPVYRAVLTGDIHVAIKVIENARDVHHDDAVALFVDLAQLKHPNLLPLSGYCIAGKEKLVLYEFMSNGDLGRWLQELPAGETNVEDWSGDTWEIIQNGAVSRASPPEKMGWPIRHRIAVGVARGLAFLHHAGSRPVVHGHLVTSNVLLGDDFEPRIADFGFRKFGRESAAAATNCSTETDVYCFGVVLMELLTGRGGTAETVVWVRKAVREGHSVKALDERLKLGGGGGGDSESEMVESLRVAYLCTAESPGKRPTMQQVLGLLKDIHPSNGLD</sequence>
<dbReference type="SUPFAM" id="SSF52058">
    <property type="entry name" value="L domain-like"/>
    <property type="match status" value="1"/>
</dbReference>
<evidence type="ECO:0000256" key="5">
    <source>
        <dbReference type="ARBA" id="ARBA00022729"/>
    </source>
</evidence>
<evidence type="ECO:0000259" key="16">
    <source>
        <dbReference type="PROSITE" id="PS50011"/>
    </source>
</evidence>
<proteinExistence type="predicted"/>
<dbReference type="GO" id="GO:0004672">
    <property type="term" value="F:protein kinase activity"/>
    <property type="evidence" value="ECO:0007669"/>
    <property type="project" value="InterPro"/>
</dbReference>
<dbReference type="Gene3D" id="1.10.510.10">
    <property type="entry name" value="Transferase(Phosphotransferase) domain 1"/>
    <property type="match status" value="1"/>
</dbReference>
<dbReference type="InterPro" id="IPR011009">
    <property type="entry name" value="Kinase-like_dom_sf"/>
</dbReference>
<keyword evidence="9 14" id="KW-1133">Transmembrane helix</keyword>
<name>A0A4D6KK05_VIGUN</name>
<accession>A0A4D6KK05</accession>
<evidence type="ECO:0000256" key="15">
    <source>
        <dbReference type="SAM" id="SignalP"/>
    </source>
</evidence>
<dbReference type="InterPro" id="IPR001611">
    <property type="entry name" value="Leu-rich_rpt"/>
</dbReference>
<protein>
    <submittedName>
        <fullName evidence="17">Protein brassinosteroid insensitive 1</fullName>
    </submittedName>
</protein>
<keyword evidence="10 14" id="KW-0472">Membrane</keyword>
<evidence type="ECO:0000256" key="10">
    <source>
        <dbReference type="ARBA" id="ARBA00023136"/>
    </source>
</evidence>
<keyword evidence="11" id="KW-0675">Receptor</keyword>
<dbReference type="EMBL" id="CP039345">
    <property type="protein sequence ID" value="QCD76870.1"/>
    <property type="molecule type" value="Genomic_DNA"/>
</dbReference>
<keyword evidence="12" id="KW-0325">Glycoprotein</keyword>
<dbReference type="PANTHER" id="PTHR48006:SF89">
    <property type="entry name" value="KINASE, PUTATIVE-RELATED"/>
    <property type="match status" value="1"/>
</dbReference>
<evidence type="ECO:0000256" key="6">
    <source>
        <dbReference type="ARBA" id="ARBA00022737"/>
    </source>
</evidence>
<dbReference type="InterPro" id="IPR032675">
    <property type="entry name" value="LRR_dom_sf"/>
</dbReference>
<keyword evidence="2" id="KW-0597">Phosphoprotein</keyword>
<dbReference type="InterPro" id="IPR000719">
    <property type="entry name" value="Prot_kinase_dom"/>
</dbReference>
<keyword evidence="3" id="KW-0433">Leucine-rich repeat</keyword>
<dbReference type="Gene3D" id="3.80.10.10">
    <property type="entry name" value="Ribonuclease Inhibitor"/>
    <property type="match status" value="2"/>
</dbReference>
<dbReference type="Pfam" id="PF00560">
    <property type="entry name" value="LRR_1"/>
    <property type="match status" value="1"/>
</dbReference>
<evidence type="ECO:0000256" key="13">
    <source>
        <dbReference type="SAM" id="MobiDB-lite"/>
    </source>
</evidence>
<evidence type="ECO:0000256" key="8">
    <source>
        <dbReference type="ARBA" id="ARBA00022840"/>
    </source>
</evidence>
<keyword evidence="8" id="KW-0067">ATP-binding</keyword>
<keyword evidence="7" id="KW-0547">Nucleotide-binding</keyword>
<dbReference type="GO" id="GO:0016020">
    <property type="term" value="C:membrane"/>
    <property type="evidence" value="ECO:0007669"/>
    <property type="project" value="UniProtKB-SubCell"/>
</dbReference>
<dbReference type="FunFam" id="3.80.10.10:FF:001678">
    <property type="entry name" value="Calmodulin-binding receptor kinase CaMRLK"/>
    <property type="match status" value="1"/>
</dbReference>
<feature type="chain" id="PRO_5020024398" evidence="15">
    <location>
        <begin position="20"/>
        <end position="692"/>
    </location>
</feature>
<organism evidence="17 18">
    <name type="scientific">Vigna unguiculata</name>
    <name type="common">Cowpea</name>
    <dbReference type="NCBI Taxonomy" id="3917"/>
    <lineage>
        <taxon>Eukaryota</taxon>
        <taxon>Viridiplantae</taxon>
        <taxon>Streptophyta</taxon>
        <taxon>Embryophyta</taxon>
        <taxon>Tracheophyta</taxon>
        <taxon>Spermatophyta</taxon>
        <taxon>Magnoliopsida</taxon>
        <taxon>eudicotyledons</taxon>
        <taxon>Gunneridae</taxon>
        <taxon>Pentapetalae</taxon>
        <taxon>rosids</taxon>
        <taxon>fabids</taxon>
        <taxon>Fabales</taxon>
        <taxon>Fabaceae</taxon>
        <taxon>Papilionoideae</taxon>
        <taxon>50 kb inversion clade</taxon>
        <taxon>NPAAA clade</taxon>
        <taxon>indigoferoid/millettioid clade</taxon>
        <taxon>Phaseoleae</taxon>
        <taxon>Vigna</taxon>
    </lineage>
</organism>
<dbReference type="PRINTS" id="PR00019">
    <property type="entry name" value="LEURICHRPT"/>
</dbReference>
<evidence type="ECO:0000256" key="3">
    <source>
        <dbReference type="ARBA" id="ARBA00022614"/>
    </source>
</evidence>
<evidence type="ECO:0000256" key="7">
    <source>
        <dbReference type="ARBA" id="ARBA00022741"/>
    </source>
</evidence>
<evidence type="ECO:0000256" key="9">
    <source>
        <dbReference type="ARBA" id="ARBA00022989"/>
    </source>
</evidence>
<evidence type="ECO:0000313" key="17">
    <source>
        <dbReference type="EMBL" id="QCD76870.1"/>
    </source>
</evidence>
<dbReference type="InterPro" id="IPR001245">
    <property type="entry name" value="Ser-Thr/Tyr_kinase_cat_dom"/>
</dbReference>
<evidence type="ECO:0000256" key="12">
    <source>
        <dbReference type="ARBA" id="ARBA00023180"/>
    </source>
</evidence>
<comment type="subcellular location">
    <subcellularLocation>
        <location evidence="1">Membrane</location>
        <topology evidence="1">Single-pass type I membrane protein</topology>
    </subcellularLocation>
</comment>
<feature type="region of interest" description="Disordered" evidence="13">
    <location>
        <begin position="273"/>
        <end position="307"/>
    </location>
</feature>
<dbReference type="SMART" id="SM00369">
    <property type="entry name" value="LRR_TYP"/>
    <property type="match status" value="3"/>
</dbReference>
<keyword evidence="6" id="KW-0677">Repeat</keyword>
<evidence type="ECO:0000313" key="18">
    <source>
        <dbReference type="Proteomes" id="UP000501690"/>
    </source>
</evidence>
<dbReference type="AlphaFoldDB" id="A0A4D6KK05"/>
<feature type="transmembrane region" description="Helical" evidence="14">
    <location>
        <begin position="310"/>
        <end position="331"/>
    </location>
</feature>
<dbReference type="Pfam" id="PF13855">
    <property type="entry name" value="LRR_8"/>
    <property type="match status" value="2"/>
</dbReference>
<dbReference type="Gene3D" id="3.30.200.20">
    <property type="entry name" value="Phosphorylase Kinase, domain 1"/>
    <property type="match status" value="1"/>
</dbReference>
<gene>
    <name evidence="17" type="ORF">DEO72_LG1g491</name>
</gene>
<keyword evidence="4 14" id="KW-0812">Transmembrane</keyword>
<dbReference type="InterPro" id="IPR051824">
    <property type="entry name" value="LRR_Rcpt-Like_S/T_Kinase"/>
</dbReference>